<dbReference type="EMBL" id="AODM01000066">
    <property type="protein sequence ID" value="EUJ47654.1"/>
    <property type="molecule type" value="Genomic_DNA"/>
</dbReference>
<evidence type="ECO:0000313" key="1">
    <source>
        <dbReference type="EMBL" id="EUJ47654.1"/>
    </source>
</evidence>
<sequence>MSFETQLNTGQLLGRIYGNQHKVQFMLVNQIISDTRPFVPFLSGNLANTVTANINGSSIIYNAPYARKLYYHPEFKFSKQHHPLATGVFFEVAKGIHLSQWLSQTQKGLIN</sequence>
<dbReference type="InterPro" id="IPR021080">
    <property type="entry name" value="Minor_capsid_protein"/>
</dbReference>
<proteinExistence type="predicted"/>
<protein>
    <submittedName>
        <fullName evidence="1">1-phosphatidylinositol phosphodiesterase</fullName>
    </submittedName>
</protein>
<gene>
    <name evidence="1" type="ORF">MCOL2_18079</name>
</gene>
<dbReference type="Pfam" id="PF11114">
    <property type="entry name" value="Minor_capsid_2"/>
    <property type="match status" value="1"/>
</dbReference>
<dbReference type="RefSeq" id="WP_036064893.1">
    <property type="nucleotide sequence ID" value="NZ_AODM01000066.1"/>
</dbReference>
<dbReference type="Proteomes" id="UP000019241">
    <property type="component" value="Unassembled WGS sequence"/>
</dbReference>
<name>W7DJT0_9LIST</name>
<reference evidence="1 2" key="1">
    <citation type="submission" date="2012-12" db="EMBL/GenBank/DDBJ databases">
        <title>Novel taxa of Listeriaceae from agricultural environments in the United States.</title>
        <authorList>
            <person name="den Bakker H.C."/>
            <person name="Allred A."/>
            <person name="Warchocki S."/>
            <person name="Wright E.M."/>
            <person name="Burrell A."/>
            <person name="Nightingale K.K."/>
            <person name="Kephart D."/>
            <person name="Wiedmann M."/>
        </authorList>
    </citation>
    <scope>NUCLEOTIDE SEQUENCE [LARGE SCALE GENOMIC DNA]</scope>
    <source>
        <strain evidence="1 2">FSL S10-1203</strain>
    </source>
</reference>
<organism evidence="1 2">
    <name type="scientific">Listeria fleischmannii FSL S10-1203</name>
    <dbReference type="NCBI Taxonomy" id="1265822"/>
    <lineage>
        <taxon>Bacteria</taxon>
        <taxon>Bacillati</taxon>
        <taxon>Bacillota</taxon>
        <taxon>Bacilli</taxon>
        <taxon>Bacillales</taxon>
        <taxon>Listeriaceae</taxon>
        <taxon>Listeria</taxon>
    </lineage>
</organism>
<dbReference type="PATRIC" id="fig|1265822.4.peg.3677"/>
<accession>W7DJT0</accession>
<evidence type="ECO:0000313" key="2">
    <source>
        <dbReference type="Proteomes" id="UP000019241"/>
    </source>
</evidence>
<comment type="caution">
    <text evidence="1">The sequence shown here is derived from an EMBL/GenBank/DDBJ whole genome shotgun (WGS) entry which is preliminary data.</text>
</comment>
<dbReference type="AlphaFoldDB" id="W7DJT0"/>